<dbReference type="KEGG" id="ske:Sked_01990"/>
<dbReference type="STRING" id="446469.Sked_01990"/>
<protein>
    <submittedName>
        <fullName evidence="1">Uncharacterized protein</fullName>
    </submittedName>
</protein>
<reference evidence="1 2" key="1">
    <citation type="journal article" date="2009" name="Stand. Genomic Sci.">
        <title>Complete genome sequence of Sanguibacter keddieii type strain (ST-74).</title>
        <authorList>
            <person name="Ivanova N."/>
            <person name="Sikorski J."/>
            <person name="Sims D."/>
            <person name="Brettin T."/>
            <person name="Detter J.C."/>
            <person name="Han C."/>
            <person name="Lapidus A."/>
            <person name="Copeland A."/>
            <person name="Glavina Del Rio T."/>
            <person name="Nolan M."/>
            <person name="Chen F."/>
            <person name="Lucas S."/>
            <person name="Tice H."/>
            <person name="Cheng J.F."/>
            <person name="Bruce D."/>
            <person name="Goodwin L."/>
            <person name="Pitluck S."/>
            <person name="Pati A."/>
            <person name="Mavromatis K."/>
            <person name="Chen A."/>
            <person name="Palaniappan K."/>
            <person name="D'haeseleer P."/>
            <person name="Chain P."/>
            <person name="Bristow J."/>
            <person name="Eisen J.A."/>
            <person name="Markowitz V."/>
            <person name="Hugenholtz P."/>
            <person name="Goker M."/>
            <person name="Pukall R."/>
            <person name="Klenk H.P."/>
            <person name="Kyrpides N.C."/>
        </authorList>
    </citation>
    <scope>NUCLEOTIDE SEQUENCE [LARGE SCALE GENOMIC DNA]</scope>
    <source>
        <strain evidence="2">ATCC 51767 / DSM 10542 / NCFB 3025 / ST-74</strain>
    </source>
</reference>
<dbReference type="Proteomes" id="UP000000322">
    <property type="component" value="Chromosome"/>
</dbReference>
<evidence type="ECO:0000313" key="2">
    <source>
        <dbReference type="Proteomes" id="UP000000322"/>
    </source>
</evidence>
<dbReference type="eggNOG" id="ENOG5031AQA">
    <property type="taxonomic scope" value="Bacteria"/>
</dbReference>
<dbReference type="RefSeq" id="WP_012865239.1">
    <property type="nucleotide sequence ID" value="NC_013521.1"/>
</dbReference>
<dbReference type="AlphaFoldDB" id="D1BIX8"/>
<gene>
    <name evidence="1" type="ordered locus">Sked_01990</name>
</gene>
<keyword evidence="2" id="KW-1185">Reference proteome</keyword>
<dbReference type="OrthoDB" id="9803979at2"/>
<sequence>MTELPRGPIGPVPPARPLVGDEPVVGLDETTVLDFWRWGMSELRTNTLRGVMAEFIVSKAVGATALGRVEWDPYDVVTPDGVRLEVKCGAYLQSWSQQRLSRIVFSGLSARMLDESVGTYVGERGYNADVYVFAVQTATSHDVFDVLDTRQWEFYVVSRSRVEATGCRSLSLATVRTLTPGPVVVEGLAAEVVRVHEDAQPVGGAG</sequence>
<proteinExistence type="predicted"/>
<dbReference type="EMBL" id="CP001819">
    <property type="protein sequence ID" value="ACZ20170.1"/>
    <property type="molecule type" value="Genomic_DNA"/>
</dbReference>
<organism evidence="1 2">
    <name type="scientific">Sanguibacter keddieii (strain ATCC 51767 / DSM 10542 / NCFB 3025 / ST-74)</name>
    <dbReference type="NCBI Taxonomy" id="446469"/>
    <lineage>
        <taxon>Bacteria</taxon>
        <taxon>Bacillati</taxon>
        <taxon>Actinomycetota</taxon>
        <taxon>Actinomycetes</taxon>
        <taxon>Micrococcales</taxon>
        <taxon>Sanguibacteraceae</taxon>
        <taxon>Sanguibacter</taxon>
    </lineage>
</organism>
<evidence type="ECO:0000313" key="1">
    <source>
        <dbReference type="EMBL" id="ACZ20170.1"/>
    </source>
</evidence>
<accession>D1BIX8</accession>
<dbReference type="HOGENOM" id="CLU_105076_0_0_11"/>
<name>D1BIX8_SANKS</name>